<dbReference type="SUPFAM" id="SSF55486">
    <property type="entry name" value="Metalloproteases ('zincins'), catalytic domain"/>
    <property type="match status" value="1"/>
</dbReference>
<feature type="transmembrane region" description="Helical" evidence="1">
    <location>
        <begin position="319"/>
        <end position="338"/>
    </location>
</feature>
<feature type="transmembrane region" description="Helical" evidence="1">
    <location>
        <begin position="515"/>
        <end position="546"/>
    </location>
</feature>
<name>A0A841HS10_9GAMM</name>
<dbReference type="EMBL" id="JACHHZ010000005">
    <property type="protein sequence ID" value="MBB6095089.1"/>
    <property type="molecule type" value="Genomic_DNA"/>
</dbReference>
<feature type="transmembrane region" description="Helical" evidence="1">
    <location>
        <begin position="445"/>
        <end position="465"/>
    </location>
</feature>
<reference evidence="3 4" key="1">
    <citation type="submission" date="2020-08" db="EMBL/GenBank/DDBJ databases">
        <title>Genomic Encyclopedia of Type Strains, Phase IV (KMG-IV): sequencing the most valuable type-strain genomes for metagenomic binning, comparative biology and taxonomic classification.</title>
        <authorList>
            <person name="Goeker M."/>
        </authorList>
    </citation>
    <scope>NUCLEOTIDE SEQUENCE [LARGE SCALE GENOMIC DNA]</scope>
    <source>
        <strain evidence="3 4">DSM 26723</strain>
    </source>
</reference>
<dbReference type="AlphaFoldDB" id="A0A841HS10"/>
<feature type="domain" description="Peptidase M1 membrane alanine aminopeptidase" evidence="2">
    <location>
        <begin position="874"/>
        <end position="1067"/>
    </location>
</feature>
<feature type="transmembrane region" description="Helical" evidence="1">
    <location>
        <begin position="59"/>
        <end position="80"/>
    </location>
</feature>
<evidence type="ECO:0000313" key="3">
    <source>
        <dbReference type="EMBL" id="MBB6095089.1"/>
    </source>
</evidence>
<feature type="transmembrane region" description="Helical" evidence="1">
    <location>
        <begin position="147"/>
        <end position="170"/>
    </location>
</feature>
<dbReference type="RefSeq" id="WP_184334498.1">
    <property type="nucleotide sequence ID" value="NZ_JACHHZ010000005.1"/>
</dbReference>
<dbReference type="GO" id="GO:0008237">
    <property type="term" value="F:metallopeptidase activity"/>
    <property type="evidence" value="ECO:0007669"/>
    <property type="project" value="InterPro"/>
</dbReference>
<feature type="transmembrane region" description="Helical" evidence="1">
    <location>
        <begin position="477"/>
        <end position="495"/>
    </location>
</feature>
<feature type="transmembrane region" description="Helical" evidence="1">
    <location>
        <begin position="358"/>
        <end position="380"/>
    </location>
</feature>
<accession>A0A841HS10</accession>
<organism evidence="3 4">
    <name type="scientific">Povalibacter uvarum</name>
    <dbReference type="NCBI Taxonomy" id="732238"/>
    <lineage>
        <taxon>Bacteria</taxon>
        <taxon>Pseudomonadati</taxon>
        <taxon>Pseudomonadota</taxon>
        <taxon>Gammaproteobacteria</taxon>
        <taxon>Steroidobacterales</taxon>
        <taxon>Steroidobacteraceae</taxon>
        <taxon>Povalibacter</taxon>
    </lineage>
</organism>
<feature type="transmembrane region" description="Helical" evidence="1">
    <location>
        <begin position="410"/>
        <end position="433"/>
    </location>
</feature>
<dbReference type="Pfam" id="PF01433">
    <property type="entry name" value="Peptidase_M1"/>
    <property type="match status" value="1"/>
</dbReference>
<dbReference type="InterPro" id="IPR014782">
    <property type="entry name" value="Peptidase_M1_dom"/>
</dbReference>
<dbReference type="Gene3D" id="1.10.390.10">
    <property type="entry name" value="Neutral Protease Domain 2"/>
    <property type="match status" value="1"/>
</dbReference>
<comment type="caution">
    <text evidence="3">The sequence shown here is derived from an EMBL/GenBank/DDBJ whole genome shotgun (WGS) entry which is preliminary data.</text>
</comment>
<keyword evidence="1" id="KW-1133">Transmembrane helix</keyword>
<protein>
    <submittedName>
        <fullName evidence="3">ABC-type transport system involved in multi-copper enzyme maturation permease subunit</fullName>
    </submittedName>
</protein>
<keyword evidence="1" id="KW-0472">Membrane</keyword>
<evidence type="ECO:0000259" key="2">
    <source>
        <dbReference type="Pfam" id="PF01433"/>
    </source>
</evidence>
<feature type="transmembrane region" description="Helical" evidence="1">
    <location>
        <begin position="244"/>
        <end position="261"/>
    </location>
</feature>
<dbReference type="Pfam" id="PF12730">
    <property type="entry name" value="ABC2_membrane_4"/>
    <property type="match status" value="1"/>
</dbReference>
<dbReference type="InterPro" id="IPR027268">
    <property type="entry name" value="Peptidase_M4/M1_CTD_sf"/>
</dbReference>
<sequence length="1202" mass="135879">MLAEFFRFDLRQQLRSPLLWVAGLLFALFAFGATSSDFIQLGGAIGNVNRNAPGVIVNMFINFSLLGLFVVTFFIAQPLLRDFELGTDELFFSSPMKPRAYLAGRVLAGMVAALAIFVLTSGGLFLGAAMPWVDPAKLGPFSLTPHLWSFAVIVIPNLIFMTAMLSLLAVTARNLMSVYLGVIAFFILWLVANVLAQDMQYDAIASLLDPFGSRALERTMRYWSAIESNAQLPELTNYLLVNRAVWLAVSAVLLTLTFALFKPQRLRGGKKARAKREKQAEVAAAVPVVVAPAALPARSFTVSTTVGQFWRQLRFDTIGVLKSIPFLVLLAFGALNLGGGSVGLDQLFGTAVLPVTSVMLRLIEGSYLFLLILIVGFYAGELVWRERGVKLAELTDTLPVPNWLPILAKIGALTAVVVVFMLLGAVISIIVQLLRGYTNLELDLYVRGLFVLSAQFILMGAAAVVLQVVSNNKVVGYLLYVVVIIMQIAMPPMHLENNLYRFASGPDTPYSDMNGYGHFIAGWAWFQLYWALFTTMLVVVGTAFWVRGVAPSWRGRLNMARNNLRGAPSALLAGLALAFIGVGGWIYYNTSVVNEYLPSDVAFDRLAHYEREYRKLKDVPQPRIVDVKADVDIFPSERRVEIRGHYRLINKTSRPIEELHLLLDPRVKLIRWRLADAAILKEDPLAGYRLLKLRTPLDPGAAADFEFTIARAEHGFTNDGLPPSSGAGDMRSVLNYNGTFFNSMGMFPHFGYNEGAQLIDRNERRKRGLGDVPRMAKLEDEAARKDMGFPDADWINFETTVSTSEDQIALAPGYLQREWTENGRRYFHYKMDQPMLPFFCYLSARWEVKRDEWKGLPIEVYYDAKHPYNIDRMIDGTKKSLDYFTENFSPYQHKQMRILEFPRYARFAQSFANTVPYSESIGFIADLRKPENVDYVFYVTAHEVAHQWWAHQVIGAGMQGQGMLTESLSQYSAMMVMEKEYGREKMRKFLKYELDRYLRGRGGELVEELPLMRVEDQPYVHYQKGSLIFYRLRDEIGEENLNRALANFLRDKSFEQPPFTTTNELLDYIRAETPPGKHELLDELFAKIILYDNKVTDAKVTKLADGKYEVTMDVATVKREADGAGRETDLPVDDWMDVGVFARKEGDKEENERVLFLEKQHITADTKRIKVVVDEEPYEVGIDPYNKLIDRIPDDNRKAISD</sequence>
<evidence type="ECO:0000256" key="1">
    <source>
        <dbReference type="SAM" id="Phobius"/>
    </source>
</evidence>
<evidence type="ECO:0000313" key="4">
    <source>
        <dbReference type="Proteomes" id="UP000588068"/>
    </source>
</evidence>
<keyword evidence="1" id="KW-0812">Transmembrane</keyword>
<dbReference type="GO" id="GO:0008270">
    <property type="term" value="F:zinc ion binding"/>
    <property type="evidence" value="ECO:0007669"/>
    <property type="project" value="InterPro"/>
</dbReference>
<feature type="transmembrane region" description="Helical" evidence="1">
    <location>
        <begin position="567"/>
        <end position="588"/>
    </location>
</feature>
<feature type="transmembrane region" description="Helical" evidence="1">
    <location>
        <begin position="177"/>
        <end position="196"/>
    </location>
</feature>
<proteinExistence type="predicted"/>
<dbReference type="Proteomes" id="UP000588068">
    <property type="component" value="Unassembled WGS sequence"/>
</dbReference>
<feature type="transmembrane region" description="Helical" evidence="1">
    <location>
        <begin position="101"/>
        <end position="127"/>
    </location>
</feature>
<gene>
    <name evidence="3" type="ORF">HNQ60_003979</name>
</gene>
<keyword evidence="4" id="KW-1185">Reference proteome</keyword>